<dbReference type="RefSeq" id="WP_209366486.1">
    <property type="nucleotide sequence ID" value="NZ_CP046956.1"/>
</dbReference>
<evidence type="ECO:0000313" key="6">
    <source>
        <dbReference type="Proteomes" id="UP000665043"/>
    </source>
</evidence>
<dbReference type="Proteomes" id="UP000665043">
    <property type="component" value="Chromosome"/>
</dbReference>
<evidence type="ECO:0000259" key="4">
    <source>
        <dbReference type="PROSITE" id="PS50987"/>
    </source>
</evidence>
<protein>
    <submittedName>
        <fullName evidence="5">ArsR family transcriptional regulator</fullName>
    </submittedName>
</protein>
<evidence type="ECO:0000313" key="5">
    <source>
        <dbReference type="EMBL" id="QTM97961.1"/>
    </source>
</evidence>
<sequence>MEIIQTSARKRESYKVEVKSSLLWECALGIAAITNTPLLSSLEKKESEWKTIKDALSADMLSQLEVVQKHNTWKALLQLLHQKEFTSIEDFHDTVSQLTTVELKAACLPFLGGAHQADVQKAAEGHKESMKALMAAAEDHSFFSAYISFICETDPSFLRAHLCSTLEGWYQTVIQPEAEQLSRVLTADVTAKKAMLKRKHPEEMVTWATGGINYSPEPSVHTVLLIPHIVYRPWNVEADLAGYKIFYYPVSNQSLHPADPYTPDQFLVLKYKALGDEQRMKMIKMLAEREHTLQEMTNRLGMGKTTVHHHLKILKSARLVQNNGPVYSLNGNVLQALSDDLENYLDSGL</sequence>
<keyword evidence="1" id="KW-0805">Transcription regulation</keyword>
<dbReference type="Pfam" id="PF01022">
    <property type="entry name" value="HTH_5"/>
    <property type="match status" value="1"/>
</dbReference>
<accession>A0ABX7VTP8</accession>
<organism evidence="5 6">
    <name type="scientific">Sediminibacillus dalangtanensis</name>
    <dbReference type="NCBI Taxonomy" id="2729421"/>
    <lineage>
        <taxon>Bacteria</taxon>
        <taxon>Bacillati</taxon>
        <taxon>Bacillota</taxon>
        <taxon>Bacilli</taxon>
        <taxon>Bacillales</taxon>
        <taxon>Bacillaceae</taxon>
        <taxon>Sediminibacillus</taxon>
    </lineage>
</organism>
<dbReference type="InterPro" id="IPR036388">
    <property type="entry name" value="WH-like_DNA-bd_sf"/>
</dbReference>
<name>A0ABX7VTP8_9BACI</name>
<evidence type="ECO:0000256" key="3">
    <source>
        <dbReference type="ARBA" id="ARBA00023163"/>
    </source>
</evidence>
<dbReference type="Gene3D" id="1.10.10.10">
    <property type="entry name" value="Winged helix-like DNA-binding domain superfamily/Winged helix DNA-binding domain"/>
    <property type="match status" value="1"/>
</dbReference>
<proteinExistence type="predicted"/>
<keyword evidence="2" id="KW-0238">DNA-binding</keyword>
<gene>
    <name evidence="5" type="ORF">ERJ70_00640</name>
</gene>
<dbReference type="SUPFAM" id="SSF46785">
    <property type="entry name" value="Winged helix' DNA-binding domain"/>
    <property type="match status" value="1"/>
</dbReference>
<dbReference type="PROSITE" id="PS50987">
    <property type="entry name" value="HTH_ARSR_2"/>
    <property type="match status" value="1"/>
</dbReference>
<dbReference type="PANTHER" id="PTHR33154">
    <property type="entry name" value="TRANSCRIPTIONAL REGULATOR, ARSR FAMILY"/>
    <property type="match status" value="1"/>
</dbReference>
<dbReference type="EMBL" id="CP046956">
    <property type="protein sequence ID" value="QTM97961.1"/>
    <property type="molecule type" value="Genomic_DNA"/>
</dbReference>
<evidence type="ECO:0000256" key="2">
    <source>
        <dbReference type="ARBA" id="ARBA00023125"/>
    </source>
</evidence>
<keyword evidence="3" id="KW-0804">Transcription</keyword>
<dbReference type="InterPro" id="IPR036390">
    <property type="entry name" value="WH_DNA-bd_sf"/>
</dbReference>
<dbReference type="PANTHER" id="PTHR33154:SF18">
    <property type="entry name" value="ARSENICAL RESISTANCE OPERON REPRESSOR"/>
    <property type="match status" value="1"/>
</dbReference>
<dbReference type="CDD" id="cd00090">
    <property type="entry name" value="HTH_ARSR"/>
    <property type="match status" value="1"/>
</dbReference>
<dbReference type="PRINTS" id="PR00778">
    <property type="entry name" value="HTHARSR"/>
</dbReference>
<reference evidence="5 6" key="1">
    <citation type="submission" date="2019-12" db="EMBL/GenBank/DDBJ databases">
        <title>The whole genome sequencing of a strain isolated from a Mars analog, Dalangtan Playa.</title>
        <authorList>
            <person name="Huang T."/>
        </authorList>
    </citation>
    <scope>NUCLEOTIDE SEQUENCE [LARGE SCALE GENOMIC DNA]</scope>
    <source>
        <strain evidence="5 6">DP4-553-S</strain>
    </source>
</reference>
<evidence type="ECO:0000256" key="1">
    <source>
        <dbReference type="ARBA" id="ARBA00023015"/>
    </source>
</evidence>
<dbReference type="InterPro" id="IPR011991">
    <property type="entry name" value="ArsR-like_HTH"/>
</dbReference>
<dbReference type="InterPro" id="IPR051081">
    <property type="entry name" value="HTH_MetalResp_TranReg"/>
</dbReference>
<keyword evidence="6" id="KW-1185">Reference proteome</keyword>
<feature type="domain" description="HTH arsR-type" evidence="4">
    <location>
        <begin position="259"/>
        <end position="349"/>
    </location>
</feature>
<dbReference type="SMART" id="SM00418">
    <property type="entry name" value="HTH_ARSR"/>
    <property type="match status" value="1"/>
</dbReference>
<dbReference type="InterPro" id="IPR001845">
    <property type="entry name" value="HTH_ArsR_DNA-bd_dom"/>
</dbReference>